<dbReference type="AlphaFoldDB" id="A0A2J6S5U2"/>
<keyword evidence="1" id="KW-1133">Transmembrane helix</keyword>
<feature type="transmembrane region" description="Helical" evidence="1">
    <location>
        <begin position="77"/>
        <end position="102"/>
    </location>
</feature>
<accession>A0A2J6S5U2</accession>
<dbReference type="Proteomes" id="UP000235786">
    <property type="component" value="Unassembled WGS sequence"/>
</dbReference>
<evidence type="ECO:0000313" key="2">
    <source>
        <dbReference type="EMBL" id="PMD46131.1"/>
    </source>
</evidence>
<keyword evidence="3" id="KW-1185">Reference proteome</keyword>
<protein>
    <submittedName>
        <fullName evidence="2">Uncharacterized protein</fullName>
    </submittedName>
</protein>
<dbReference type="OrthoDB" id="10495986at2759"/>
<proteinExistence type="predicted"/>
<dbReference type="EMBL" id="KZ613939">
    <property type="protein sequence ID" value="PMD46131.1"/>
    <property type="molecule type" value="Genomic_DNA"/>
</dbReference>
<evidence type="ECO:0000256" key="1">
    <source>
        <dbReference type="SAM" id="Phobius"/>
    </source>
</evidence>
<keyword evidence="1" id="KW-0812">Transmembrane</keyword>
<gene>
    <name evidence="2" type="ORF">L207DRAFT_206232</name>
</gene>
<organism evidence="2 3">
    <name type="scientific">Hyaloscypha variabilis (strain UAMH 11265 / GT02V1 / F)</name>
    <name type="common">Meliniomyces variabilis</name>
    <dbReference type="NCBI Taxonomy" id="1149755"/>
    <lineage>
        <taxon>Eukaryota</taxon>
        <taxon>Fungi</taxon>
        <taxon>Dikarya</taxon>
        <taxon>Ascomycota</taxon>
        <taxon>Pezizomycotina</taxon>
        <taxon>Leotiomycetes</taxon>
        <taxon>Helotiales</taxon>
        <taxon>Hyaloscyphaceae</taxon>
        <taxon>Hyaloscypha</taxon>
        <taxon>Hyaloscypha variabilis</taxon>
    </lineage>
</organism>
<evidence type="ECO:0000313" key="3">
    <source>
        <dbReference type="Proteomes" id="UP000235786"/>
    </source>
</evidence>
<name>A0A2J6S5U2_HYAVF</name>
<reference evidence="2 3" key="1">
    <citation type="submission" date="2016-04" db="EMBL/GenBank/DDBJ databases">
        <title>A degradative enzymes factory behind the ericoid mycorrhizal symbiosis.</title>
        <authorList>
            <consortium name="DOE Joint Genome Institute"/>
            <person name="Martino E."/>
            <person name="Morin E."/>
            <person name="Grelet G."/>
            <person name="Kuo A."/>
            <person name="Kohler A."/>
            <person name="Daghino S."/>
            <person name="Barry K."/>
            <person name="Choi C."/>
            <person name="Cichocki N."/>
            <person name="Clum A."/>
            <person name="Copeland A."/>
            <person name="Hainaut M."/>
            <person name="Haridas S."/>
            <person name="Labutti K."/>
            <person name="Lindquist E."/>
            <person name="Lipzen A."/>
            <person name="Khouja H.-R."/>
            <person name="Murat C."/>
            <person name="Ohm R."/>
            <person name="Olson A."/>
            <person name="Spatafora J."/>
            <person name="Veneault-Fourrey C."/>
            <person name="Henrissat B."/>
            <person name="Grigoriev I."/>
            <person name="Martin F."/>
            <person name="Perotto S."/>
        </authorList>
    </citation>
    <scope>NUCLEOTIDE SEQUENCE [LARGE SCALE GENOMIC DNA]</scope>
    <source>
        <strain evidence="2 3">F</strain>
    </source>
</reference>
<keyword evidence="1" id="KW-0472">Membrane</keyword>
<sequence length="151" mass="17265">MAPIVLVQNLGISSLTSATIREIAWQQPLFYNPREQGWGEFIKAGIKYDILDVMRFFNFPAQVVDSLGKMFRAFTSIIWHLLSCIYLFWGFGLGVLIAWVLVSIIKWAERGDVEAEVGTGYEYRNLSSQLDSEDEVQDEKCEIEGVILVYM</sequence>